<gene>
    <name evidence="11" type="ORF">Lspi_2223</name>
</gene>
<evidence type="ECO:0000256" key="8">
    <source>
        <dbReference type="SAM" id="Phobius"/>
    </source>
</evidence>
<feature type="domain" description="GtrA/DPMS transmembrane" evidence="10">
    <location>
        <begin position="249"/>
        <end position="367"/>
    </location>
</feature>
<evidence type="ECO:0000259" key="10">
    <source>
        <dbReference type="Pfam" id="PF04138"/>
    </source>
</evidence>
<reference evidence="11 12" key="1">
    <citation type="submission" date="2015-11" db="EMBL/GenBank/DDBJ databases">
        <title>Genomic analysis of 38 Legionella species identifies large and diverse effector repertoires.</title>
        <authorList>
            <person name="Burstein D."/>
            <person name="Amaro F."/>
            <person name="Zusman T."/>
            <person name="Lifshitz Z."/>
            <person name="Cohen O."/>
            <person name="Gilbert J.A."/>
            <person name="Pupko T."/>
            <person name="Shuman H.A."/>
            <person name="Segal G."/>
        </authorList>
    </citation>
    <scope>NUCLEOTIDE SEQUENCE [LARGE SCALE GENOMIC DNA]</scope>
    <source>
        <strain evidence="11 12">Mt.St.Helens-9</strain>
    </source>
</reference>
<keyword evidence="12" id="KW-1185">Reference proteome</keyword>
<evidence type="ECO:0000313" key="11">
    <source>
        <dbReference type="EMBL" id="KTD61593.1"/>
    </source>
</evidence>
<comment type="caution">
    <text evidence="11">The sequence shown here is derived from an EMBL/GenBank/DDBJ whole genome shotgun (WGS) entry which is preliminary data.</text>
</comment>
<dbReference type="CDD" id="cd06442">
    <property type="entry name" value="DPM1_like"/>
    <property type="match status" value="1"/>
</dbReference>
<dbReference type="GO" id="GO:0000271">
    <property type="term" value="P:polysaccharide biosynthetic process"/>
    <property type="evidence" value="ECO:0007669"/>
    <property type="project" value="InterPro"/>
</dbReference>
<feature type="transmembrane region" description="Helical" evidence="8">
    <location>
        <begin position="311"/>
        <end position="329"/>
    </location>
</feature>
<dbReference type="EMBL" id="LNYX01000031">
    <property type="protein sequence ID" value="KTD61593.1"/>
    <property type="molecule type" value="Genomic_DNA"/>
</dbReference>
<accession>A0A0W0YXJ4</accession>
<evidence type="ECO:0000256" key="1">
    <source>
        <dbReference type="ARBA" id="ARBA00004141"/>
    </source>
</evidence>
<proteinExistence type="inferred from homology"/>
<dbReference type="InterPro" id="IPR029044">
    <property type="entry name" value="Nucleotide-diphossugar_trans"/>
</dbReference>
<dbReference type="RefSeq" id="WP_058484136.1">
    <property type="nucleotide sequence ID" value="NZ_CAAAII010000001.1"/>
</dbReference>
<evidence type="ECO:0000259" key="9">
    <source>
        <dbReference type="Pfam" id="PF00535"/>
    </source>
</evidence>
<dbReference type="STRING" id="452.Lspi_2223"/>
<sequence length="384" mass="43467">MNNGKVVIIIPTYNEALVIEETLHRVFEAIIDIPKTVQVLVFDSGSTDKTQAIVKTLQRTYQSLLLKTEPQKSGLGAAYLQAMRYALDELSADIVMEYDADLSHQPKYIAPMLETLDTCDVVVGSRYVKGGCIPDDWGVHRKFLSVMGNLVARFFLTPRYRDFTSGFRASRREVLLKTLPTQFLSNHYAYKLQLLWSLHKNKAKIAEYPIVFVDRAKGHSKLPANSILDSLRVLMLLRLHELQRYFSMCAVGASGMMIQCLVYNVLRHNISPVNATQFAVLAAIVNNFTLNNRFTFKRKSPAKSGRKIKSFFSFAGYTLVMIGLQSYWLQLGLRYLGSGYLRENICILTGIAVGSIFNYLIYSRLIWTDKNAYLTLGANKSQVP</sequence>
<dbReference type="Gene3D" id="3.90.550.10">
    <property type="entry name" value="Spore Coat Polysaccharide Biosynthesis Protein SpsA, Chain A"/>
    <property type="match status" value="1"/>
</dbReference>
<dbReference type="GO" id="GO:0009247">
    <property type="term" value="P:glycolipid biosynthetic process"/>
    <property type="evidence" value="ECO:0007669"/>
    <property type="project" value="TreeGrafter"/>
</dbReference>
<evidence type="ECO:0000256" key="6">
    <source>
        <dbReference type="ARBA" id="ARBA00022989"/>
    </source>
</evidence>
<dbReference type="PANTHER" id="PTHR43398:SF1">
    <property type="entry name" value="DOLICHOL-PHOSPHATE MANNOSYLTRANSFERASE SUBUNIT 1"/>
    <property type="match status" value="1"/>
</dbReference>
<dbReference type="PANTHER" id="PTHR43398">
    <property type="entry name" value="DOLICHOL-PHOSPHATE MANNOSYLTRANSFERASE SUBUNIT 1"/>
    <property type="match status" value="1"/>
</dbReference>
<comment type="subcellular location">
    <subcellularLocation>
        <location evidence="1">Membrane</location>
        <topology evidence="1">Multi-pass membrane protein</topology>
    </subcellularLocation>
</comment>
<dbReference type="Pfam" id="PF04138">
    <property type="entry name" value="GtrA_DPMS_TM"/>
    <property type="match status" value="1"/>
</dbReference>
<dbReference type="InterPro" id="IPR007267">
    <property type="entry name" value="GtrA_DPMS_TM"/>
</dbReference>
<feature type="transmembrane region" description="Helical" evidence="8">
    <location>
        <begin position="245"/>
        <end position="266"/>
    </location>
</feature>
<keyword evidence="4 11" id="KW-0808">Transferase</keyword>
<evidence type="ECO:0000256" key="3">
    <source>
        <dbReference type="ARBA" id="ARBA00022676"/>
    </source>
</evidence>
<keyword evidence="6 8" id="KW-1133">Transmembrane helix</keyword>
<evidence type="ECO:0000256" key="2">
    <source>
        <dbReference type="ARBA" id="ARBA00006739"/>
    </source>
</evidence>
<evidence type="ECO:0000256" key="7">
    <source>
        <dbReference type="ARBA" id="ARBA00023136"/>
    </source>
</evidence>
<organism evidence="11 12">
    <name type="scientific">Legionella spiritensis</name>
    <dbReference type="NCBI Taxonomy" id="452"/>
    <lineage>
        <taxon>Bacteria</taxon>
        <taxon>Pseudomonadati</taxon>
        <taxon>Pseudomonadota</taxon>
        <taxon>Gammaproteobacteria</taxon>
        <taxon>Legionellales</taxon>
        <taxon>Legionellaceae</taxon>
        <taxon>Legionella</taxon>
    </lineage>
</organism>
<dbReference type="Pfam" id="PF00535">
    <property type="entry name" value="Glycos_transf_2"/>
    <property type="match status" value="1"/>
</dbReference>
<keyword evidence="3" id="KW-0328">Glycosyltransferase</keyword>
<dbReference type="OrthoDB" id="9811884at2"/>
<keyword evidence="5 8" id="KW-0812">Transmembrane</keyword>
<dbReference type="InterPro" id="IPR039528">
    <property type="entry name" value="DPM1-like"/>
</dbReference>
<evidence type="ECO:0000256" key="4">
    <source>
        <dbReference type="ARBA" id="ARBA00022679"/>
    </source>
</evidence>
<dbReference type="AlphaFoldDB" id="A0A0W0YXJ4"/>
<dbReference type="Proteomes" id="UP000054877">
    <property type="component" value="Unassembled WGS sequence"/>
</dbReference>
<dbReference type="InterPro" id="IPR001173">
    <property type="entry name" value="Glyco_trans_2-like"/>
</dbReference>
<dbReference type="PATRIC" id="fig|452.5.peg.2452"/>
<feature type="domain" description="Glycosyltransferase 2-like" evidence="9">
    <location>
        <begin position="8"/>
        <end position="175"/>
    </location>
</feature>
<feature type="transmembrane region" description="Helical" evidence="8">
    <location>
        <begin position="341"/>
        <end position="361"/>
    </location>
</feature>
<dbReference type="GO" id="GO:0016020">
    <property type="term" value="C:membrane"/>
    <property type="evidence" value="ECO:0007669"/>
    <property type="project" value="UniProtKB-SubCell"/>
</dbReference>
<dbReference type="SUPFAM" id="SSF53448">
    <property type="entry name" value="Nucleotide-diphospho-sugar transferases"/>
    <property type="match status" value="1"/>
</dbReference>
<protein>
    <submittedName>
        <fullName evidence="11">Glycosyltransferase</fullName>
    </submittedName>
</protein>
<dbReference type="GO" id="GO:0004582">
    <property type="term" value="F:dolichyl-phosphate beta-D-mannosyltransferase activity"/>
    <property type="evidence" value="ECO:0007669"/>
    <property type="project" value="InterPro"/>
</dbReference>
<name>A0A0W0YXJ4_LEGSP</name>
<evidence type="ECO:0000313" key="12">
    <source>
        <dbReference type="Proteomes" id="UP000054877"/>
    </source>
</evidence>
<keyword evidence="7 8" id="KW-0472">Membrane</keyword>
<comment type="similarity">
    <text evidence="2">Belongs to the glycosyltransferase 2 family.</text>
</comment>
<evidence type="ECO:0000256" key="5">
    <source>
        <dbReference type="ARBA" id="ARBA00022692"/>
    </source>
</evidence>